<feature type="short sequence motif" description="LxCxE motif" evidence="3">
    <location>
        <begin position="196"/>
        <end position="200"/>
    </location>
</feature>
<reference evidence="5 6" key="1">
    <citation type="journal article" date="2021" name="Nat. Commun.">
        <title>Incipient diploidization of the medicinal plant Perilla within 10,000 years.</title>
        <authorList>
            <person name="Zhang Y."/>
            <person name="Shen Q."/>
            <person name="Leng L."/>
            <person name="Zhang D."/>
            <person name="Chen S."/>
            <person name="Shi Y."/>
            <person name="Ning Z."/>
            <person name="Chen S."/>
        </authorList>
    </citation>
    <scope>NUCLEOTIDE SEQUENCE [LARGE SCALE GENOMIC DNA]</scope>
    <source>
        <strain evidence="6">cv. PC099</strain>
    </source>
</reference>
<dbReference type="PROSITE" id="PS50985">
    <property type="entry name" value="GRAS"/>
    <property type="match status" value="1"/>
</dbReference>
<evidence type="ECO:0008006" key="7">
    <source>
        <dbReference type="Google" id="ProtNLM"/>
    </source>
</evidence>
<keyword evidence="1" id="KW-0805">Transcription regulation</keyword>
<dbReference type="EMBL" id="SDAM02000081">
    <property type="protein sequence ID" value="KAH6831862.1"/>
    <property type="molecule type" value="Genomic_DNA"/>
</dbReference>
<feature type="short sequence motif" description="VHIID" evidence="3">
    <location>
        <begin position="305"/>
        <end position="309"/>
    </location>
</feature>
<protein>
    <recommendedName>
        <fullName evidence="7">DELLA protein RGL1-like</fullName>
    </recommendedName>
</protein>
<feature type="region of interest" description="SAW" evidence="3">
    <location>
        <begin position="486"/>
        <end position="562"/>
    </location>
</feature>
<comment type="caution">
    <text evidence="5">The sequence shown here is derived from an EMBL/GenBank/DDBJ whole genome shotgun (WGS) entry which is preliminary data.</text>
</comment>
<keyword evidence="6" id="KW-1185">Reference proteome</keyword>
<dbReference type="Proteomes" id="UP001190926">
    <property type="component" value="Unassembled WGS sequence"/>
</dbReference>
<dbReference type="Pfam" id="PF03514">
    <property type="entry name" value="GRAS"/>
    <property type="match status" value="1"/>
</dbReference>
<organism evidence="5 6">
    <name type="scientific">Perilla frutescens var. hirtella</name>
    <name type="common">Perilla citriodora</name>
    <name type="synonym">Perilla setoyensis</name>
    <dbReference type="NCBI Taxonomy" id="608512"/>
    <lineage>
        <taxon>Eukaryota</taxon>
        <taxon>Viridiplantae</taxon>
        <taxon>Streptophyta</taxon>
        <taxon>Embryophyta</taxon>
        <taxon>Tracheophyta</taxon>
        <taxon>Spermatophyta</taxon>
        <taxon>Magnoliopsida</taxon>
        <taxon>eudicotyledons</taxon>
        <taxon>Gunneridae</taxon>
        <taxon>Pentapetalae</taxon>
        <taxon>asterids</taxon>
        <taxon>lamiids</taxon>
        <taxon>Lamiales</taxon>
        <taxon>Lamiaceae</taxon>
        <taxon>Nepetoideae</taxon>
        <taxon>Elsholtzieae</taxon>
        <taxon>Perilla</taxon>
    </lineage>
</organism>
<evidence type="ECO:0000256" key="1">
    <source>
        <dbReference type="ARBA" id="ARBA00023015"/>
    </source>
</evidence>
<evidence type="ECO:0000313" key="5">
    <source>
        <dbReference type="EMBL" id="KAH6831862.1"/>
    </source>
</evidence>
<evidence type="ECO:0000313" key="6">
    <source>
        <dbReference type="Proteomes" id="UP001190926"/>
    </source>
</evidence>
<gene>
    <name evidence="5" type="ORF">C2S53_008355</name>
</gene>
<sequence>MNTMFHAEKSDFAGVSDDSAMSKSSELVGSKDSSQKLDSYRVDGIGLFHAQDELEFAISPNQIYDQQCVKEFVDDLYSDAVSPPFQSCEDEAKTAELIEPKKRQHHVFPTESFEILRKYGSRRLKLDVKSSITSHEMQSDTTLSTETIIRVAAEKFIQSMSESSNELSMLNHPYPSYLLAHSGENSEGVQLIQNLLSCAEKVADNQYERALKFLKECDKKSFRLGTPIQRLVFYFSRALFEKIANETGRITPKDLEEKHGDPMESVCCPSMNMLISFHKEHPHSQVTKLVGVQAILDHLKEARKVHVIDLQIRSGVQWIILMQALAARTEHPIQHLKITAVGIKWKSIMDETGRQLTAFAQSLNLEFTFKIVLVENFLDLNHTLFDVVADESVAIYAPYVLATIVGRVDKLDHLMMVMKNMNPCVMIVTEFEVNCNSPTFIGRFVESLFFFGAFFDSLGDCFKNDETSRLKAESTWFGSSISNILAADGDQRKFRHVNINVWRAFFARVGLVEIELSVSSLDQACLGLQSLPYGSSCTLYKDGKCLTLGWKGSPLSSLSAWKFQ</sequence>
<accession>A0AAD4JDS0</accession>
<comment type="caution">
    <text evidence="3">Lacks conserved residue(s) required for the propagation of feature annotation.</text>
</comment>
<dbReference type="InterPro" id="IPR005202">
    <property type="entry name" value="TF_GRAS"/>
</dbReference>
<dbReference type="AlphaFoldDB" id="A0AAD4JDS0"/>
<evidence type="ECO:0000256" key="3">
    <source>
        <dbReference type="PROSITE-ProRule" id="PRU01191"/>
    </source>
</evidence>
<feature type="region of interest" description="Disordered" evidence="4">
    <location>
        <begin position="1"/>
        <end position="30"/>
    </location>
</feature>
<feature type="region of interest" description="Leucine repeat II (LRII)" evidence="3">
    <location>
        <begin position="351"/>
        <end position="383"/>
    </location>
</feature>
<keyword evidence="2" id="KW-0804">Transcription</keyword>
<feature type="compositionally biased region" description="Basic and acidic residues" evidence="4">
    <location>
        <begin position="1"/>
        <end position="11"/>
    </location>
</feature>
<comment type="similarity">
    <text evidence="3">Belongs to the GRAS family.</text>
</comment>
<evidence type="ECO:0000256" key="2">
    <source>
        <dbReference type="ARBA" id="ARBA00023163"/>
    </source>
</evidence>
<proteinExistence type="inferred from homology"/>
<dbReference type="PANTHER" id="PTHR31636">
    <property type="entry name" value="OSJNBA0084A10.13 PROTEIN-RELATED"/>
    <property type="match status" value="1"/>
</dbReference>
<name>A0AAD4JDS0_PERFH</name>
<evidence type="ECO:0000256" key="4">
    <source>
        <dbReference type="SAM" id="MobiDB-lite"/>
    </source>
</evidence>